<evidence type="ECO:0000256" key="1">
    <source>
        <dbReference type="SAM" id="MobiDB-lite"/>
    </source>
</evidence>
<comment type="caution">
    <text evidence="2">The sequence shown here is derived from an EMBL/GenBank/DDBJ whole genome shotgun (WGS) entry which is preliminary data.</text>
</comment>
<accession>A0ABT6DL14</accession>
<feature type="compositionally biased region" description="Basic and acidic residues" evidence="1">
    <location>
        <begin position="1"/>
        <end position="30"/>
    </location>
</feature>
<reference evidence="2" key="1">
    <citation type="submission" date="2022-08" db="EMBL/GenBank/DDBJ databases">
        <title>Novel Bdellovibrio Species Isolated from Svalbard: Designation Bdellovibrio svalbardensis.</title>
        <authorList>
            <person name="Mitchell R.J."/>
            <person name="Choi S.Y."/>
        </authorList>
    </citation>
    <scope>NUCLEOTIDE SEQUENCE</scope>
    <source>
        <strain evidence="2">PAP01</strain>
    </source>
</reference>
<dbReference type="EMBL" id="JANRMI010000004">
    <property type="protein sequence ID" value="MDG0817570.1"/>
    <property type="molecule type" value="Genomic_DNA"/>
</dbReference>
<name>A0ABT6DL14_9BACT</name>
<organism evidence="2 3">
    <name type="scientific">Bdellovibrio svalbardensis</name>
    <dbReference type="NCBI Taxonomy" id="2972972"/>
    <lineage>
        <taxon>Bacteria</taxon>
        <taxon>Pseudomonadati</taxon>
        <taxon>Bdellovibrionota</taxon>
        <taxon>Bdellovibrionia</taxon>
        <taxon>Bdellovibrionales</taxon>
        <taxon>Pseudobdellovibrionaceae</taxon>
        <taxon>Bdellovibrio</taxon>
    </lineage>
</organism>
<protein>
    <submittedName>
        <fullName evidence="2">Uncharacterized protein</fullName>
    </submittedName>
</protein>
<evidence type="ECO:0000313" key="2">
    <source>
        <dbReference type="EMBL" id="MDG0817570.1"/>
    </source>
</evidence>
<evidence type="ECO:0000313" key="3">
    <source>
        <dbReference type="Proteomes" id="UP001152321"/>
    </source>
</evidence>
<dbReference type="RefSeq" id="WP_277579042.1">
    <property type="nucleotide sequence ID" value="NZ_JANRMI010000004.1"/>
</dbReference>
<sequence>MKKIKKTEGHSGSKTENKHSIRPTHGDAHKKQPSSQKVIRTPAGTIEENVEEQAP</sequence>
<keyword evidence="3" id="KW-1185">Reference proteome</keyword>
<feature type="region of interest" description="Disordered" evidence="1">
    <location>
        <begin position="1"/>
        <end position="55"/>
    </location>
</feature>
<gene>
    <name evidence="2" type="ORF">NWE73_14415</name>
</gene>
<proteinExistence type="predicted"/>
<dbReference type="Proteomes" id="UP001152321">
    <property type="component" value="Unassembled WGS sequence"/>
</dbReference>